<accession>A0A820KJW4</accession>
<feature type="region of interest" description="Disordered" evidence="1">
    <location>
        <begin position="1"/>
        <end position="33"/>
    </location>
</feature>
<gene>
    <name evidence="2" type="ORF">OXD698_LOCUS48238</name>
</gene>
<evidence type="ECO:0000313" key="2">
    <source>
        <dbReference type="EMBL" id="CAF4341127.1"/>
    </source>
</evidence>
<dbReference type="Proteomes" id="UP000663844">
    <property type="component" value="Unassembled WGS sequence"/>
</dbReference>
<proteinExistence type="predicted"/>
<comment type="caution">
    <text evidence="2">The sequence shown here is derived from an EMBL/GenBank/DDBJ whole genome shotgun (WGS) entry which is preliminary data.</text>
</comment>
<feature type="non-terminal residue" evidence="2">
    <location>
        <position position="1"/>
    </location>
</feature>
<sequence>EGETKKQLTDITQQHSQLKEEHQKKEEEFNQNQEKINNEIVQLRQTNDELQDRIQVLTTERNDYQSITKTTAERMKEIENAKQV</sequence>
<reference evidence="2" key="1">
    <citation type="submission" date="2021-02" db="EMBL/GenBank/DDBJ databases">
        <authorList>
            <person name="Nowell W R."/>
        </authorList>
    </citation>
    <scope>NUCLEOTIDE SEQUENCE</scope>
</reference>
<dbReference type="EMBL" id="CAJOAZ010019902">
    <property type="protein sequence ID" value="CAF4341127.1"/>
    <property type="molecule type" value="Genomic_DNA"/>
</dbReference>
<dbReference type="AlphaFoldDB" id="A0A820KJW4"/>
<organism evidence="2 3">
    <name type="scientific">Adineta steineri</name>
    <dbReference type="NCBI Taxonomy" id="433720"/>
    <lineage>
        <taxon>Eukaryota</taxon>
        <taxon>Metazoa</taxon>
        <taxon>Spiralia</taxon>
        <taxon>Gnathifera</taxon>
        <taxon>Rotifera</taxon>
        <taxon>Eurotatoria</taxon>
        <taxon>Bdelloidea</taxon>
        <taxon>Adinetida</taxon>
        <taxon>Adinetidae</taxon>
        <taxon>Adineta</taxon>
    </lineage>
</organism>
<evidence type="ECO:0000313" key="3">
    <source>
        <dbReference type="Proteomes" id="UP000663844"/>
    </source>
</evidence>
<evidence type="ECO:0000256" key="1">
    <source>
        <dbReference type="SAM" id="MobiDB-lite"/>
    </source>
</evidence>
<protein>
    <submittedName>
        <fullName evidence="2">Uncharacterized protein</fullName>
    </submittedName>
</protein>
<name>A0A820KJW4_9BILA</name>
<feature type="compositionally biased region" description="Basic and acidic residues" evidence="1">
    <location>
        <begin position="17"/>
        <end position="28"/>
    </location>
</feature>